<gene>
    <name evidence="1" type="ORF">CEXT_712221</name>
</gene>
<evidence type="ECO:0000313" key="2">
    <source>
        <dbReference type="Proteomes" id="UP001054945"/>
    </source>
</evidence>
<dbReference type="EMBL" id="BPLR01016631">
    <property type="protein sequence ID" value="GIY85238.1"/>
    <property type="molecule type" value="Genomic_DNA"/>
</dbReference>
<dbReference type="AlphaFoldDB" id="A0AAV4WSH8"/>
<name>A0AAV4WSH8_CAEEX</name>
<sequence length="116" mass="13077">MPRGLFGIPLTDRPHQPQTHFLSRENEVTPLLTSSCLCLAHLLLKVGWPVDHSLSFLKYYFLSRRNPLEPGKPPFPLRWGVGYFGWNPVGGGPALPSTVPRFGLRPVRMKREESGT</sequence>
<dbReference type="Proteomes" id="UP001054945">
    <property type="component" value="Unassembled WGS sequence"/>
</dbReference>
<accession>A0AAV4WSH8</accession>
<protein>
    <submittedName>
        <fullName evidence="1">Uncharacterized protein</fullName>
    </submittedName>
</protein>
<keyword evidence="2" id="KW-1185">Reference proteome</keyword>
<organism evidence="1 2">
    <name type="scientific">Caerostris extrusa</name>
    <name type="common">Bark spider</name>
    <name type="synonym">Caerostris bankana</name>
    <dbReference type="NCBI Taxonomy" id="172846"/>
    <lineage>
        <taxon>Eukaryota</taxon>
        <taxon>Metazoa</taxon>
        <taxon>Ecdysozoa</taxon>
        <taxon>Arthropoda</taxon>
        <taxon>Chelicerata</taxon>
        <taxon>Arachnida</taxon>
        <taxon>Araneae</taxon>
        <taxon>Araneomorphae</taxon>
        <taxon>Entelegynae</taxon>
        <taxon>Araneoidea</taxon>
        <taxon>Araneidae</taxon>
        <taxon>Caerostris</taxon>
    </lineage>
</organism>
<proteinExistence type="predicted"/>
<comment type="caution">
    <text evidence="1">The sequence shown here is derived from an EMBL/GenBank/DDBJ whole genome shotgun (WGS) entry which is preliminary data.</text>
</comment>
<evidence type="ECO:0000313" key="1">
    <source>
        <dbReference type="EMBL" id="GIY85238.1"/>
    </source>
</evidence>
<reference evidence="1 2" key="1">
    <citation type="submission" date="2021-06" db="EMBL/GenBank/DDBJ databases">
        <title>Caerostris extrusa draft genome.</title>
        <authorList>
            <person name="Kono N."/>
            <person name="Arakawa K."/>
        </authorList>
    </citation>
    <scope>NUCLEOTIDE SEQUENCE [LARGE SCALE GENOMIC DNA]</scope>
</reference>